<dbReference type="PANTHER" id="PTHR31302">
    <property type="entry name" value="TRANSMEMBRANE PROTEIN WITH METALLOPHOSPHOESTERASE DOMAIN-RELATED"/>
    <property type="match status" value="1"/>
</dbReference>
<keyword evidence="1" id="KW-1133">Transmembrane helix</keyword>
<dbReference type="CDD" id="cd07385">
    <property type="entry name" value="MPP_YkuE_C"/>
    <property type="match status" value="1"/>
</dbReference>
<evidence type="ECO:0000259" key="2">
    <source>
        <dbReference type="Pfam" id="PF00149"/>
    </source>
</evidence>
<proteinExistence type="predicted"/>
<keyword evidence="1" id="KW-0812">Transmembrane</keyword>
<comment type="caution">
    <text evidence="3">The sequence shown here is derived from an EMBL/GenBank/DDBJ whole genome shotgun (WGS) entry which is preliminary data.</text>
</comment>
<dbReference type="InterPro" id="IPR029052">
    <property type="entry name" value="Metallo-depent_PP-like"/>
</dbReference>
<evidence type="ECO:0000313" key="4">
    <source>
        <dbReference type="Proteomes" id="UP000823927"/>
    </source>
</evidence>
<feature type="transmembrane region" description="Helical" evidence="1">
    <location>
        <begin position="71"/>
        <end position="91"/>
    </location>
</feature>
<feature type="transmembrane region" description="Helical" evidence="1">
    <location>
        <begin position="112"/>
        <end position="132"/>
    </location>
</feature>
<name>A0A9D1JPC9_9FIRM</name>
<organism evidence="3 4">
    <name type="scientific">Candidatus Scybalocola faecigallinarum</name>
    <dbReference type="NCBI Taxonomy" id="2840941"/>
    <lineage>
        <taxon>Bacteria</taxon>
        <taxon>Bacillati</taxon>
        <taxon>Bacillota</taxon>
        <taxon>Clostridia</taxon>
        <taxon>Lachnospirales</taxon>
        <taxon>Lachnospiraceae</taxon>
        <taxon>Lachnospiraceae incertae sedis</taxon>
        <taxon>Candidatus Scybalocola (ex Gilroy et al. 2021)</taxon>
    </lineage>
</organism>
<dbReference type="PANTHER" id="PTHR31302:SF0">
    <property type="entry name" value="TRANSMEMBRANE PROTEIN WITH METALLOPHOSPHOESTERASE DOMAIN"/>
    <property type="match status" value="1"/>
</dbReference>
<reference evidence="3" key="1">
    <citation type="submission" date="2020-10" db="EMBL/GenBank/DDBJ databases">
        <authorList>
            <person name="Gilroy R."/>
        </authorList>
    </citation>
    <scope>NUCLEOTIDE SEQUENCE</scope>
    <source>
        <strain evidence="3">CHK178-757</strain>
    </source>
</reference>
<protein>
    <submittedName>
        <fullName evidence="3">Metallophosphoesterase</fullName>
    </submittedName>
</protein>
<evidence type="ECO:0000256" key="1">
    <source>
        <dbReference type="SAM" id="Phobius"/>
    </source>
</evidence>
<evidence type="ECO:0000313" key="3">
    <source>
        <dbReference type="EMBL" id="HIS45991.1"/>
    </source>
</evidence>
<accession>A0A9D1JPC9</accession>
<keyword evidence="1" id="KW-0472">Membrane</keyword>
<feature type="transmembrane region" description="Helical" evidence="1">
    <location>
        <begin position="39"/>
        <end position="59"/>
    </location>
</feature>
<feature type="transmembrane region" description="Helical" evidence="1">
    <location>
        <begin position="6"/>
        <end position="27"/>
    </location>
</feature>
<dbReference type="SUPFAM" id="SSF56300">
    <property type="entry name" value="Metallo-dependent phosphatases"/>
    <property type="match status" value="1"/>
</dbReference>
<dbReference type="InterPro" id="IPR004843">
    <property type="entry name" value="Calcineurin-like_PHP"/>
</dbReference>
<reference evidence="3" key="2">
    <citation type="journal article" date="2021" name="PeerJ">
        <title>Extensive microbial diversity within the chicken gut microbiome revealed by metagenomics and culture.</title>
        <authorList>
            <person name="Gilroy R."/>
            <person name="Ravi A."/>
            <person name="Getino M."/>
            <person name="Pursley I."/>
            <person name="Horton D.L."/>
            <person name="Alikhan N.F."/>
            <person name="Baker D."/>
            <person name="Gharbi K."/>
            <person name="Hall N."/>
            <person name="Watson M."/>
            <person name="Adriaenssens E.M."/>
            <person name="Foster-Nyarko E."/>
            <person name="Jarju S."/>
            <person name="Secka A."/>
            <person name="Antonio M."/>
            <person name="Oren A."/>
            <person name="Chaudhuri R.R."/>
            <person name="La Ragione R."/>
            <person name="Hildebrand F."/>
            <person name="Pallen M.J."/>
        </authorList>
    </citation>
    <scope>NUCLEOTIDE SEQUENCE</scope>
    <source>
        <strain evidence="3">CHK178-757</strain>
    </source>
</reference>
<gene>
    <name evidence="3" type="ORF">IAB46_00230</name>
</gene>
<dbReference type="InterPro" id="IPR051158">
    <property type="entry name" value="Metallophosphoesterase_sf"/>
</dbReference>
<dbReference type="AlphaFoldDB" id="A0A9D1JPC9"/>
<dbReference type="GO" id="GO:0016787">
    <property type="term" value="F:hydrolase activity"/>
    <property type="evidence" value="ECO:0007669"/>
    <property type="project" value="InterPro"/>
</dbReference>
<dbReference type="Gene3D" id="3.60.21.10">
    <property type="match status" value="1"/>
</dbReference>
<dbReference type="EMBL" id="DVIT01000002">
    <property type="protein sequence ID" value="HIS45991.1"/>
    <property type="molecule type" value="Genomic_DNA"/>
</dbReference>
<sequence>MLAVYLAPLYILACIYIIRWLILWLSACHGIFKKRGCRAVVIILYTLCALSIPAGFLLGSGPAGRWVNQAANLWFGALAYILLVLITADIIRLILGHMKRVDPRWVKSRKSFVRAGAVCLCVIGLISVWGYINARVIRVTQYDVVIHKDGGNLDELNIVLAADLHLGYNIGCSQMEQMVEKINAQDPDLVVIAGDIFDNNFDALEDPRRLAEILQGIQSTYGVYACYGNHDVDEPILAGFTFPSDKKKESDPRMDAFLETAGITLLQDEGILIQDSVYLFGRADKERPGRGIQERMTPEQITKSMDPTKPIIVIDHEPRELDELAAAGVDLDLAGHTHDGQMFPANILMKFLWENPCGYLKKDQMHSIVTSGVGLFGPNMRVGTRAEICKIHVSFEP</sequence>
<feature type="domain" description="Calcineurin-like phosphoesterase" evidence="2">
    <location>
        <begin position="157"/>
        <end position="339"/>
    </location>
</feature>
<dbReference type="Pfam" id="PF00149">
    <property type="entry name" value="Metallophos"/>
    <property type="match status" value="1"/>
</dbReference>
<dbReference type="Proteomes" id="UP000823927">
    <property type="component" value="Unassembled WGS sequence"/>
</dbReference>